<proteinExistence type="predicted"/>
<accession>A0AAD6LSE8</accession>
<dbReference type="EMBL" id="JAQIZT010000014">
    <property type="protein sequence ID" value="KAJ6972363.1"/>
    <property type="molecule type" value="Genomic_DNA"/>
</dbReference>
<dbReference type="Proteomes" id="UP001164929">
    <property type="component" value="Chromosome 14"/>
</dbReference>
<reference evidence="1" key="1">
    <citation type="journal article" date="2023" name="Mol. Ecol. Resour.">
        <title>Chromosome-level genome assembly of a triploid poplar Populus alba 'Berolinensis'.</title>
        <authorList>
            <person name="Chen S."/>
            <person name="Yu Y."/>
            <person name="Wang X."/>
            <person name="Wang S."/>
            <person name="Zhang T."/>
            <person name="Zhou Y."/>
            <person name="He R."/>
            <person name="Meng N."/>
            <person name="Wang Y."/>
            <person name="Liu W."/>
            <person name="Liu Z."/>
            <person name="Liu J."/>
            <person name="Guo Q."/>
            <person name="Huang H."/>
            <person name="Sederoff R.R."/>
            <person name="Wang G."/>
            <person name="Qu G."/>
            <person name="Chen S."/>
        </authorList>
    </citation>
    <scope>NUCLEOTIDE SEQUENCE</scope>
    <source>
        <strain evidence="1">SC-2020</strain>
    </source>
</reference>
<gene>
    <name evidence="1" type="ORF">NC653_032825</name>
</gene>
<keyword evidence="2" id="KW-1185">Reference proteome</keyword>
<protein>
    <submittedName>
        <fullName evidence="1">Uncharacterized protein</fullName>
    </submittedName>
</protein>
<evidence type="ECO:0000313" key="1">
    <source>
        <dbReference type="EMBL" id="KAJ6972363.1"/>
    </source>
</evidence>
<dbReference type="AlphaFoldDB" id="A0AAD6LSE8"/>
<sequence>MELAMQQPVTTINGGIFLGFLFDHGSIRIAINLGSTSLLLNPELILRLFTKRSRINEKASMSYNLVPRSNKVLILDKAIKCWKQLGEWFLGLR</sequence>
<comment type="caution">
    <text evidence="1">The sequence shown here is derived from an EMBL/GenBank/DDBJ whole genome shotgun (WGS) entry which is preliminary data.</text>
</comment>
<organism evidence="1 2">
    <name type="scientific">Populus alba x Populus x berolinensis</name>
    <dbReference type="NCBI Taxonomy" id="444605"/>
    <lineage>
        <taxon>Eukaryota</taxon>
        <taxon>Viridiplantae</taxon>
        <taxon>Streptophyta</taxon>
        <taxon>Embryophyta</taxon>
        <taxon>Tracheophyta</taxon>
        <taxon>Spermatophyta</taxon>
        <taxon>Magnoliopsida</taxon>
        <taxon>eudicotyledons</taxon>
        <taxon>Gunneridae</taxon>
        <taxon>Pentapetalae</taxon>
        <taxon>rosids</taxon>
        <taxon>fabids</taxon>
        <taxon>Malpighiales</taxon>
        <taxon>Salicaceae</taxon>
        <taxon>Saliceae</taxon>
        <taxon>Populus</taxon>
    </lineage>
</organism>
<name>A0AAD6LSE8_9ROSI</name>
<evidence type="ECO:0000313" key="2">
    <source>
        <dbReference type="Proteomes" id="UP001164929"/>
    </source>
</evidence>